<dbReference type="InterPro" id="IPR006674">
    <property type="entry name" value="HD_domain"/>
</dbReference>
<dbReference type="Pfam" id="PF13185">
    <property type="entry name" value="GAF_2"/>
    <property type="match status" value="1"/>
</dbReference>
<dbReference type="CDD" id="cd00077">
    <property type="entry name" value="HDc"/>
    <property type="match status" value="1"/>
</dbReference>
<evidence type="ECO:0000313" key="4">
    <source>
        <dbReference type="Proteomes" id="UP000516360"/>
    </source>
</evidence>
<dbReference type="InterPro" id="IPR029016">
    <property type="entry name" value="GAF-like_dom_sf"/>
</dbReference>
<dbReference type="InterPro" id="IPR003607">
    <property type="entry name" value="HD/PDEase_dom"/>
</dbReference>
<dbReference type="Gene3D" id="1.10.3210.10">
    <property type="entry name" value="Hypothetical protein af1432"/>
    <property type="match status" value="1"/>
</dbReference>
<dbReference type="InterPro" id="IPR037522">
    <property type="entry name" value="HD_GYP_dom"/>
</dbReference>
<dbReference type="SUPFAM" id="SSF55781">
    <property type="entry name" value="GAF domain-like"/>
    <property type="match status" value="1"/>
</dbReference>
<reference evidence="3 4" key="1">
    <citation type="submission" date="2020-03" db="EMBL/GenBank/DDBJ databases">
        <title>Complete genome sequences of two sulfur-disproportionating bacterial strains T55J and Mzg5.</title>
        <authorList>
            <person name="Umezawa K."/>
            <person name="Kojima H."/>
            <person name="Kato Y."/>
            <person name="Fukui M."/>
        </authorList>
    </citation>
    <scope>NUCLEOTIDE SEQUENCE [LARGE SCALE GENOMIC DNA]</scope>
    <source>
        <strain evidence="3 4">T55J</strain>
    </source>
</reference>
<keyword evidence="4" id="KW-1185">Reference proteome</keyword>
<dbReference type="AlphaFoldDB" id="A0A7G1H0I5"/>
<dbReference type="SMART" id="SM00471">
    <property type="entry name" value="HDc"/>
    <property type="match status" value="1"/>
</dbReference>
<evidence type="ECO:0000259" key="2">
    <source>
        <dbReference type="PROSITE" id="PS51832"/>
    </source>
</evidence>
<proteinExistence type="predicted"/>
<dbReference type="SMART" id="SM00065">
    <property type="entry name" value="GAF"/>
    <property type="match status" value="1"/>
</dbReference>
<dbReference type="PROSITE" id="PS51832">
    <property type="entry name" value="HD_GYP"/>
    <property type="match status" value="1"/>
</dbReference>
<dbReference type="PANTHER" id="PTHR43155">
    <property type="entry name" value="CYCLIC DI-GMP PHOSPHODIESTERASE PA4108-RELATED"/>
    <property type="match status" value="1"/>
</dbReference>
<dbReference type="PROSITE" id="PS51831">
    <property type="entry name" value="HD"/>
    <property type="match status" value="1"/>
</dbReference>
<sequence>MTILTISTGDDKEMSDTVLTIDSNKENNRGQISLKKILHKKNVIAIIQSIINSIGSPVTIQDADGAILLAAYEGSDESGRYPINAFGEVIGWAGGSSKIAPIASILSYIAQRELEIKNITHETLNKYKEITLLYDLSEKVSSCLNLNEAATLAVEQAKKFIECTGASLRLLNGDGKLETIATWGHEADTSPLIQIGHGIEGSIFTTGIAEIVNNVLSDARHADEEVNANSMICSPLKTKDKVMGTIKISSMSPINYTAEHLKILNTIASQTAAAIENARLYDELKETFLMAVITLAETIEKRDPYTGGHTKRVMQYSLAIGKVLALSDEDMTRLKLSAILHDVGKIGVKDTVLCKPGRLTDEEFKEIKKHTLYGEEILAHIKQFKDIIPGVKHHHERYDGKGYPDGLKGKDIDIAARIIAVADSFDAMTSNRPYRQGLSLDVAFEELKKHAGAQFDPDVVSAFFASDVMEAFFKGNTLKEIII</sequence>
<feature type="domain" description="HD-GYP" evidence="2">
    <location>
        <begin position="284"/>
        <end position="479"/>
    </location>
</feature>
<dbReference type="PANTHER" id="PTHR43155:SF2">
    <property type="entry name" value="CYCLIC DI-GMP PHOSPHODIESTERASE PA4108"/>
    <property type="match status" value="1"/>
</dbReference>
<protein>
    <submittedName>
        <fullName evidence="3">Uncharacterized protein</fullName>
    </submittedName>
</protein>
<gene>
    <name evidence="3" type="ORF">JZK55_01190</name>
</gene>
<dbReference type="KEGG" id="dtp:JZK55_01190"/>
<evidence type="ECO:0000259" key="1">
    <source>
        <dbReference type="PROSITE" id="PS51831"/>
    </source>
</evidence>
<name>A0A7G1H0I5_9BACT</name>
<accession>A0A7G1H0I5</accession>
<dbReference type="InterPro" id="IPR003018">
    <property type="entry name" value="GAF"/>
</dbReference>
<organism evidence="3 4">
    <name type="scientific">Dissulfurispira thermophila</name>
    <dbReference type="NCBI Taxonomy" id="2715679"/>
    <lineage>
        <taxon>Bacteria</taxon>
        <taxon>Pseudomonadati</taxon>
        <taxon>Nitrospirota</taxon>
        <taxon>Thermodesulfovibrionia</taxon>
        <taxon>Thermodesulfovibrionales</taxon>
        <taxon>Dissulfurispiraceae</taxon>
        <taxon>Dissulfurispira</taxon>
    </lineage>
</organism>
<evidence type="ECO:0000313" key="3">
    <source>
        <dbReference type="EMBL" id="BCB95197.1"/>
    </source>
</evidence>
<dbReference type="Gene3D" id="3.30.450.40">
    <property type="match status" value="1"/>
</dbReference>
<dbReference type="Proteomes" id="UP000516360">
    <property type="component" value="Chromosome"/>
</dbReference>
<dbReference type="SUPFAM" id="SSF109604">
    <property type="entry name" value="HD-domain/PDEase-like"/>
    <property type="match status" value="1"/>
</dbReference>
<dbReference type="EMBL" id="AP022873">
    <property type="protein sequence ID" value="BCB95197.1"/>
    <property type="molecule type" value="Genomic_DNA"/>
</dbReference>
<dbReference type="Pfam" id="PF13487">
    <property type="entry name" value="HD_5"/>
    <property type="match status" value="1"/>
</dbReference>
<feature type="domain" description="HD" evidence="1">
    <location>
        <begin position="306"/>
        <end position="428"/>
    </location>
</feature>